<evidence type="ECO:0000313" key="1">
    <source>
        <dbReference type="EMBL" id="KEQ10253.1"/>
    </source>
</evidence>
<reference evidence="1 2" key="1">
    <citation type="submission" date="2014-06" db="EMBL/GenBank/DDBJ databases">
        <title>Rhizobium pelagicum/R2-400B4.</title>
        <authorList>
            <person name="Kimes N.E."/>
            <person name="Lopez-Perez M."/>
        </authorList>
    </citation>
    <scope>NUCLEOTIDE SEQUENCE [LARGE SCALE GENOMIC DNA]</scope>
    <source>
        <strain evidence="1 2">R2-400B4</strain>
    </source>
</reference>
<keyword evidence="2" id="KW-1185">Reference proteome</keyword>
<dbReference type="OrthoDB" id="9960066at2"/>
<dbReference type="Proteomes" id="UP000052167">
    <property type="component" value="Unassembled WGS sequence"/>
</dbReference>
<proteinExistence type="predicted"/>
<gene>
    <name evidence="1" type="ORF">GV68_15135</name>
</gene>
<accession>A0A922P0K6</accession>
<evidence type="ECO:0000313" key="2">
    <source>
        <dbReference type="Proteomes" id="UP000052167"/>
    </source>
</evidence>
<comment type="caution">
    <text evidence="1">The sequence shown here is derived from an EMBL/GenBank/DDBJ whole genome shotgun (WGS) entry which is preliminary data.</text>
</comment>
<name>A0A922P0K6_9HYPH</name>
<sequence length="64" mass="6733">MAIIIPERPKLTRRDELEFEIAGIIEEAAKSVDAVSPVSLAGSILDLIEIETGMSLDGPPVSAG</sequence>
<organism evidence="1 2">
    <name type="scientific">Pseudorhizobium pelagicum</name>
    <dbReference type="NCBI Taxonomy" id="1509405"/>
    <lineage>
        <taxon>Bacteria</taxon>
        <taxon>Pseudomonadati</taxon>
        <taxon>Pseudomonadota</taxon>
        <taxon>Alphaproteobacteria</taxon>
        <taxon>Hyphomicrobiales</taxon>
        <taxon>Rhizobiaceae</taxon>
        <taxon>Rhizobium/Agrobacterium group</taxon>
        <taxon>Pseudorhizobium</taxon>
    </lineage>
</organism>
<dbReference type="EMBL" id="JOKJ01000003">
    <property type="protein sequence ID" value="KEQ10253.1"/>
    <property type="molecule type" value="Genomic_DNA"/>
</dbReference>
<dbReference type="RefSeq" id="WP_037163150.1">
    <property type="nucleotide sequence ID" value="NZ_CAJXID010000001.1"/>
</dbReference>
<dbReference type="AlphaFoldDB" id="A0A922P0K6"/>
<protein>
    <submittedName>
        <fullName evidence="1">Uncharacterized protein</fullName>
    </submittedName>
</protein>